<sequence>MWHATEACVRSHCKIGPPPLFDINRDKYLPYSRSDHGQFPGGWLISSGSQLEASLKTDK</sequence>
<evidence type="ECO:0000313" key="2">
    <source>
        <dbReference type="Proteomes" id="UP001055072"/>
    </source>
</evidence>
<dbReference type="EMBL" id="MU274901">
    <property type="protein sequence ID" value="KAI0093496.1"/>
    <property type="molecule type" value="Genomic_DNA"/>
</dbReference>
<protein>
    <submittedName>
        <fullName evidence="1">Uncharacterized protein</fullName>
    </submittedName>
</protein>
<name>A0ACB8UGT1_9APHY</name>
<comment type="caution">
    <text evidence="1">The sequence shown here is derived from an EMBL/GenBank/DDBJ whole genome shotgun (WGS) entry which is preliminary data.</text>
</comment>
<proteinExistence type="predicted"/>
<evidence type="ECO:0000313" key="1">
    <source>
        <dbReference type="EMBL" id="KAI0093496.1"/>
    </source>
</evidence>
<reference evidence="1" key="1">
    <citation type="journal article" date="2021" name="Environ. Microbiol.">
        <title>Gene family expansions and transcriptome signatures uncover fungal adaptations to wood decay.</title>
        <authorList>
            <person name="Hage H."/>
            <person name="Miyauchi S."/>
            <person name="Viragh M."/>
            <person name="Drula E."/>
            <person name="Min B."/>
            <person name="Chaduli D."/>
            <person name="Navarro D."/>
            <person name="Favel A."/>
            <person name="Norest M."/>
            <person name="Lesage-Meessen L."/>
            <person name="Balint B."/>
            <person name="Merenyi Z."/>
            <person name="de Eugenio L."/>
            <person name="Morin E."/>
            <person name="Martinez A.T."/>
            <person name="Baldrian P."/>
            <person name="Stursova M."/>
            <person name="Martinez M.J."/>
            <person name="Novotny C."/>
            <person name="Magnuson J.K."/>
            <person name="Spatafora J.W."/>
            <person name="Maurice S."/>
            <person name="Pangilinan J."/>
            <person name="Andreopoulos W."/>
            <person name="LaButti K."/>
            <person name="Hundley H."/>
            <person name="Na H."/>
            <person name="Kuo A."/>
            <person name="Barry K."/>
            <person name="Lipzen A."/>
            <person name="Henrissat B."/>
            <person name="Riley R."/>
            <person name="Ahrendt S."/>
            <person name="Nagy L.G."/>
            <person name="Grigoriev I.V."/>
            <person name="Martin F."/>
            <person name="Rosso M.N."/>
        </authorList>
    </citation>
    <scope>NUCLEOTIDE SEQUENCE</scope>
    <source>
        <strain evidence="1">CBS 384.51</strain>
    </source>
</reference>
<dbReference type="Proteomes" id="UP001055072">
    <property type="component" value="Unassembled WGS sequence"/>
</dbReference>
<keyword evidence="2" id="KW-1185">Reference proteome</keyword>
<gene>
    <name evidence="1" type="ORF">BDY19DRAFT_917270</name>
</gene>
<organism evidence="1 2">
    <name type="scientific">Irpex rosettiformis</name>
    <dbReference type="NCBI Taxonomy" id="378272"/>
    <lineage>
        <taxon>Eukaryota</taxon>
        <taxon>Fungi</taxon>
        <taxon>Dikarya</taxon>
        <taxon>Basidiomycota</taxon>
        <taxon>Agaricomycotina</taxon>
        <taxon>Agaricomycetes</taxon>
        <taxon>Polyporales</taxon>
        <taxon>Irpicaceae</taxon>
        <taxon>Irpex</taxon>
    </lineage>
</organism>
<accession>A0ACB8UGT1</accession>